<dbReference type="Pfam" id="PF01323">
    <property type="entry name" value="DSBA"/>
    <property type="match status" value="1"/>
</dbReference>
<protein>
    <recommendedName>
        <fullName evidence="7">Thiol:disulfide interchange protein</fullName>
    </recommendedName>
</protein>
<evidence type="ECO:0000313" key="10">
    <source>
        <dbReference type="EMBL" id="MBE7940423.1"/>
    </source>
</evidence>
<proteinExistence type="inferred from homology"/>
<dbReference type="SUPFAM" id="SSF52833">
    <property type="entry name" value="Thioredoxin-like"/>
    <property type="match status" value="1"/>
</dbReference>
<dbReference type="Gene3D" id="3.40.30.10">
    <property type="entry name" value="Glutaredoxin"/>
    <property type="match status" value="1"/>
</dbReference>
<evidence type="ECO:0000259" key="9">
    <source>
        <dbReference type="PROSITE" id="PS51352"/>
    </source>
</evidence>
<dbReference type="PANTHER" id="PTHR35891:SF3">
    <property type="entry name" value="THIOL:DISULFIDE INTERCHANGE PROTEIN DSBL"/>
    <property type="match status" value="1"/>
</dbReference>
<gene>
    <name evidence="10" type="ORF">IM725_07560</name>
</gene>
<dbReference type="InterPro" id="IPR001853">
    <property type="entry name" value="DSBA-like_thioredoxin_dom"/>
</dbReference>
<dbReference type="EMBL" id="JADDOJ010000022">
    <property type="protein sequence ID" value="MBE7940423.1"/>
    <property type="molecule type" value="Genomic_DNA"/>
</dbReference>
<dbReference type="PROSITE" id="PS00194">
    <property type="entry name" value="THIOREDOXIN_1"/>
    <property type="match status" value="1"/>
</dbReference>
<dbReference type="Proteomes" id="UP000715965">
    <property type="component" value="Unassembled WGS sequence"/>
</dbReference>
<sequence length="219" mass="24430">MKRRELIRAAGGMAALGALAAMEPARAQAKKIEEGTDYLRLKQPAPVDAPAGQIEVVDFFWYNCPHCNAFEPSLEAWMARLPADVKVKRVPVGFRDDFVPQQRLFYTLEALGLVDALHAKVFHAVHQEHRPMDRMDVMADWIQTQGVDRAKFIEAYNSFSVSAKQRRAQQIQDAYKVEGVPAMGVAGRFYVDGNLAGSNPRMLPVTDYLVAEIRKGGAK</sequence>
<evidence type="ECO:0000256" key="1">
    <source>
        <dbReference type="ARBA" id="ARBA00004418"/>
    </source>
</evidence>
<feature type="chain" id="PRO_5045563791" description="Thiol:disulfide interchange protein" evidence="8">
    <location>
        <begin position="21"/>
        <end position="219"/>
    </location>
</feature>
<dbReference type="PIRSF" id="PIRSF001488">
    <property type="entry name" value="Tdi_protein"/>
    <property type="match status" value="1"/>
</dbReference>
<dbReference type="PROSITE" id="PS51352">
    <property type="entry name" value="THIOREDOXIN_2"/>
    <property type="match status" value="1"/>
</dbReference>
<evidence type="ECO:0000256" key="8">
    <source>
        <dbReference type="SAM" id="SignalP"/>
    </source>
</evidence>
<dbReference type="RefSeq" id="WP_193779966.1">
    <property type="nucleotide sequence ID" value="NZ_JADDOJ010000022.1"/>
</dbReference>
<keyword evidence="5 7" id="KW-1015">Disulfide bond</keyword>
<accession>A0ABR9SDI8</accession>
<evidence type="ECO:0000256" key="3">
    <source>
        <dbReference type="ARBA" id="ARBA00022729"/>
    </source>
</evidence>
<evidence type="ECO:0000313" key="11">
    <source>
        <dbReference type="Proteomes" id="UP000715965"/>
    </source>
</evidence>
<dbReference type="InterPro" id="IPR017937">
    <property type="entry name" value="Thioredoxin_CS"/>
</dbReference>
<dbReference type="PANTHER" id="PTHR35891">
    <property type="entry name" value="THIOL:DISULFIDE INTERCHANGE PROTEIN DSBA"/>
    <property type="match status" value="1"/>
</dbReference>
<dbReference type="InterPro" id="IPR050824">
    <property type="entry name" value="Thiol_disulfide_DsbA"/>
</dbReference>
<comment type="subcellular location">
    <subcellularLocation>
        <location evidence="1 7">Periplasm</location>
    </subcellularLocation>
</comment>
<dbReference type="InterPro" id="IPR013766">
    <property type="entry name" value="Thioredoxin_domain"/>
</dbReference>
<dbReference type="InterPro" id="IPR036249">
    <property type="entry name" value="Thioredoxin-like_sf"/>
</dbReference>
<dbReference type="InterPro" id="IPR023205">
    <property type="entry name" value="DsbA/DsbL"/>
</dbReference>
<feature type="domain" description="Thioredoxin" evidence="9">
    <location>
        <begin position="19"/>
        <end position="173"/>
    </location>
</feature>
<evidence type="ECO:0000256" key="2">
    <source>
        <dbReference type="ARBA" id="ARBA00005791"/>
    </source>
</evidence>
<dbReference type="InterPro" id="IPR006311">
    <property type="entry name" value="TAT_signal"/>
</dbReference>
<keyword evidence="3 8" id="KW-0732">Signal</keyword>
<dbReference type="CDD" id="cd03019">
    <property type="entry name" value="DsbA_DsbA"/>
    <property type="match status" value="1"/>
</dbReference>
<dbReference type="PROSITE" id="PS51318">
    <property type="entry name" value="TAT"/>
    <property type="match status" value="1"/>
</dbReference>
<evidence type="ECO:0000256" key="4">
    <source>
        <dbReference type="ARBA" id="ARBA00022764"/>
    </source>
</evidence>
<evidence type="ECO:0000256" key="6">
    <source>
        <dbReference type="ARBA" id="ARBA00023284"/>
    </source>
</evidence>
<name>A0ABR9SDI8_9BURK</name>
<keyword evidence="6" id="KW-0676">Redox-active center</keyword>
<evidence type="ECO:0000256" key="5">
    <source>
        <dbReference type="ARBA" id="ARBA00023157"/>
    </source>
</evidence>
<keyword evidence="4 7" id="KW-0574">Periplasm</keyword>
<comment type="similarity">
    <text evidence="2">Belongs to the thioredoxin family. DsbA subfamily.</text>
</comment>
<keyword evidence="11" id="KW-1185">Reference proteome</keyword>
<comment type="caution">
    <text evidence="10">The sequence shown here is derived from an EMBL/GenBank/DDBJ whole genome shotgun (WGS) entry which is preliminary data.</text>
</comment>
<reference evidence="10 11" key="1">
    <citation type="submission" date="2020-10" db="EMBL/GenBank/DDBJ databases">
        <title>Draft genome of Ramlibacter aquaticus LMG 30558.</title>
        <authorList>
            <person name="Props R."/>
        </authorList>
    </citation>
    <scope>NUCLEOTIDE SEQUENCE [LARGE SCALE GENOMIC DNA]</scope>
    <source>
        <strain evidence="10 11">LMG 30558</strain>
    </source>
</reference>
<evidence type="ECO:0000256" key="7">
    <source>
        <dbReference type="PIRNR" id="PIRNR001488"/>
    </source>
</evidence>
<feature type="signal peptide" evidence="8">
    <location>
        <begin position="1"/>
        <end position="20"/>
    </location>
</feature>
<organism evidence="10 11">
    <name type="scientific">Ramlibacter aquaticus</name>
    <dbReference type="NCBI Taxonomy" id="2780094"/>
    <lineage>
        <taxon>Bacteria</taxon>
        <taxon>Pseudomonadati</taxon>
        <taxon>Pseudomonadota</taxon>
        <taxon>Betaproteobacteria</taxon>
        <taxon>Burkholderiales</taxon>
        <taxon>Comamonadaceae</taxon>
        <taxon>Ramlibacter</taxon>
    </lineage>
</organism>